<evidence type="ECO:0000313" key="3">
    <source>
        <dbReference type="Proteomes" id="UP001225378"/>
    </source>
</evidence>
<evidence type="ECO:0000259" key="1">
    <source>
        <dbReference type="Pfam" id="PF01048"/>
    </source>
</evidence>
<dbReference type="GO" id="GO:1904047">
    <property type="term" value="F:S-adenosyl-L-methionine binding"/>
    <property type="evidence" value="ECO:0007669"/>
    <property type="project" value="TreeGrafter"/>
</dbReference>
<protein>
    <recommendedName>
        <fullName evidence="1">Nucleoside phosphorylase domain-containing protein</fullName>
    </recommendedName>
</protein>
<evidence type="ECO:0000313" key="2">
    <source>
        <dbReference type="EMBL" id="XBS21719.1"/>
    </source>
</evidence>
<dbReference type="PANTHER" id="PTHR37822:SF2">
    <property type="entry name" value="SPORE PHOTOPRODUCT LYASE"/>
    <property type="match status" value="1"/>
</dbReference>
<dbReference type="Proteomes" id="UP001225378">
    <property type="component" value="Chromosome"/>
</dbReference>
<dbReference type="GO" id="GO:0051539">
    <property type="term" value="F:4 iron, 4 sulfur cluster binding"/>
    <property type="evidence" value="ECO:0007669"/>
    <property type="project" value="TreeGrafter"/>
</dbReference>
<dbReference type="AlphaFoldDB" id="A0AAU7NXR1"/>
<dbReference type="GO" id="GO:0042601">
    <property type="term" value="C:endospore-forming forespore"/>
    <property type="evidence" value="ECO:0007669"/>
    <property type="project" value="TreeGrafter"/>
</dbReference>
<accession>A0AAU7NXR1</accession>
<dbReference type="GO" id="GO:0009116">
    <property type="term" value="P:nucleoside metabolic process"/>
    <property type="evidence" value="ECO:0007669"/>
    <property type="project" value="InterPro"/>
</dbReference>
<gene>
    <name evidence="2" type="ORF">Q9L42_006235</name>
</gene>
<dbReference type="GO" id="GO:0003913">
    <property type="term" value="F:DNA photolyase activity"/>
    <property type="evidence" value="ECO:0007669"/>
    <property type="project" value="TreeGrafter"/>
</dbReference>
<name>A0AAU7NXR1_9GAMM</name>
<reference evidence="2 3" key="1">
    <citation type="journal article" date="2024" name="Microbiology">
        <title>Methylomarinum rosea sp. nov., a novel halophilic methanotrophic bacterium from the hypersaline Lake Elton.</title>
        <authorList>
            <person name="Suleimanov R.Z."/>
            <person name="Oshkin I.Y."/>
            <person name="Danilova O.V."/>
            <person name="Suzina N.E."/>
            <person name="Dedysh S.N."/>
        </authorList>
    </citation>
    <scope>NUCLEOTIDE SEQUENCE [LARGE SCALE GENOMIC DNA]</scope>
    <source>
        <strain evidence="2 3">Ch1-1</strain>
    </source>
</reference>
<keyword evidence="3" id="KW-1185">Reference proteome</keyword>
<organism evidence="2 3">
    <name type="scientific">Methylomarinum roseum</name>
    <dbReference type="NCBI Taxonomy" id="3067653"/>
    <lineage>
        <taxon>Bacteria</taxon>
        <taxon>Pseudomonadati</taxon>
        <taxon>Pseudomonadota</taxon>
        <taxon>Gammaproteobacteria</taxon>
        <taxon>Methylococcales</taxon>
        <taxon>Methylococcaceae</taxon>
        <taxon>Methylomarinum</taxon>
    </lineage>
</organism>
<dbReference type="PANTHER" id="PTHR37822">
    <property type="entry name" value="SPORE PHOTOPRODUCT LYASE-RELATED"/>
    <property type="match status" value="1"/>
</dbReference>
<proteinExistence type="predicted"/>
<dbReference type="RefSeq" id="WP_305909285.1">
    <property type="nucleotide sequence ID" value="NZ_CP157743.1"/>
</dbReference>
<dbReference type="Pfam" id="PF01048">
    <property type="entry name" value="PNP_UDP_1"/>
    <property type="match status" value="1"/>
</dbReference>
<dbReference type="KEGG" id="mech:Q9L42_006235"/>
<dbReference type="InterPro" id="IPR000845">
    <property type="entry name" value="Nucleoside_phosphorylase_d"/>
</dbReference>
<feature type="domain" description="Nucleoside phosphorylase" evidence="1">
    <location>
        <begin position="9"/>
        <end position="127"/>
    </location>
</feature>
<dbReference type="Gene3D" id="3.40.50.1580">
    <property type="entry name" value="Nucleoside phosphorylase domain"/>
    <property type="match status" value="1"/>
</dbReference>
<dbReference type="EMBL" id="CP157743">
    <property type="protein sequence ID" value="XBS21719.1"/>
    <property type="molecule type" value="Genomic_DNA"/>
</dbReference>
<sequence length="273" mass="30808">MNIMEPAVFIFCALECEAKPLLNQYGLKKWRQPHSFAIYRAEDRVLVVSGVGKTAMAGAVGYAMAIFQPLNPVLINLGIAGHRDIPTGSLVMADTVIDADNQEKRFYPQWIGRWPCQSRPLSTLAQPDFSYSGDSLYDMEGAAFYQIALKFSSSELIHCIKVISDNLDQSAKHINAKAVSSWVAKQLPATDAIIARLLACRQQTTELPPKYYQSLIERYHFSVSGRIKLKSLLQRWEVVSDRAPLTFDQQAFSDAKQLLRWLERQIAGRSFYL</sequence>
<dbReference type="SUPFAM" id="SSF53167">
    <property type="entry name" value="Purine and uridine phosphorylases"/>
    <property type="match status" value="1"/>
</dbReference>
<dbReference type="InterPro" id="IPR049539">
    <property type="entry name" value="SPL"/>
</dbReference>
<dbReference type="InterPro" id="IPR035994">
    <property type="entry name" value="Nucleoside_phosphorylase_sf"/>
</dbReference>